<dbReference type="Gene3D" id="2.130.10.10">
    <property type="entry name" value="YVTN repeat-like/Quinoprotein amine dehydrogenase"/>
    <property type="match status" value="1"/>
</dbReference>
<accession>A0A151J1R5</accession>
<dbReference type="EMBL" id="KQ980514">
    <property type="protein sequence ID" value="KYN15770.1"/>
    <property type="molecule type" value="Genomic_DNA"/>
</dbReference>
<dbReference type="SUPFAM" id="SSF50978">
    <property type="entry name" value="WD40 repeat-like"/>
    <property type="match status" value="1"/>
</dbReference>
<keyword evidence="4" id="KW-1185">Reference proteome</keyword>
<proteinExistence type="predicted"/>
<organism evidence="3 4">
    <name type="scientific">Trachymyrmex cornetzi</name>
    <dbReference type="NCBI Taxonomy" id="471704"/>
    <lineage>
        <taxon>Eukaryota</taxon>
        <taxon>Metazoa</taxon>
        <taxon>Ecdysozoa</taxon>
        <taxon>Arthropoda</taxon>
        <taxon>Hexapoda</taxon>
        <taxon>Insecta</taxon>
        <taxon>Pterygota</taxon>
        <taxon>Neoptera</taxon>
        <taxon>Endopterygota</taxon>
        <taxon>Hymenoptera</taxon>
        <taxon>Apocrita</taxon>
        <taxon>Aculeata</taxon>
        <taxon>Formicoidea</taxon>
        <taxon>Formicidae</taxon>
        <taxon>Myrmicinae</taxon>
        <taxon>Trachymyrmex</taxon>
    </lineage>
</organism>
<dbReference type="InterPro" id="IPR036322">
    <property type="entry name" value="WD40_repeat_dom_sf"/>
</dbReference>
<keyword evidence="2" id="KW-0677">Repeat</keyword>
<dbReference type="GO" id="GO:0080008">
    <property type="term" value="C:Cul4-RING E3 ubiquitin ligase complex"/>
    <property type="evidence" value="ECO:0007669"/>
    <property type="project" value="TreeGrafter"/>
</dbReference>
<dbReference type="PANTHER" id="PTHR15574">
    <property type="entry name" value="WD REPEAT DOMAIN-CONTAINING FAMILY"/>
    <property type="match status" value="1"/>
</dbReference>
<protein>
    <submittedName>
        <fullName evidence="3">DDB1-and CUL4-associated factor 8</fullName>
    </submittedName>
</protein>
<dbReference type="AlphaFoldDB" id="A0A151J1R5"/>
<dbReference type="STRING" id="471704.A0A151J1R5"/>
<dbReference type="Proteomes" id="UP000078492">
    <property type="component" value="Unassembled WGS sequence"/>
</dbReference>
<dbReference type="InterPro" id="IPR001680">
    <property type="entry name" value="WD40_rpt"/>
</dbReference>
<name>A0A151J1R5_9HYME</name>
<dbReference type="PANTHER" id="PTHR15574:SF21">
    <property type="entry name" value="DDB1- AND CUL4-ASSOCIATED FACTOR 8"/>
    <property type="match status" value="1"/>
</dbReference>
<keyword evidence="1" id="KW-0853">WD repeat</keyword>
<evidence type="ECO:0000313" key="4">
    <source>
        <dbReference type="Proteomes" id="UP000078492"/>
    </source>
</evidence>
<reference evidence="3 4" key="1">
    <citation type="submission" date="2015-09" db="EMBL/GenBank/DDBJ databases">
        <title>Trachymyrmex cornetzi WGS genome.</title>
        <authorList>
            <person name="Nygaard S."/>
            <person name="Hu H."/>
            <person name="Boomsma J."/>
            <person name="Zhang G."/>
        </authorList>
    </citation>
    <scope>NUCLEOTIDE SEQUENCE [LARGE SCALE GENOMIC DNA]</scope>
    <source>
        <strain evidence="3">Tcor2-1</strain>
        <tissue evidence="3">Whole body</tissue>
    </source>
</reference>
<sequence>MMRTKDKDKAIPPCLKVKQPTPDWFRIVSEVINRQIGNRSLFQRRFYGSLLAVERLEFMHTLEHPVNSSPSSFIYNFLTSDVRRLKLSQGSLRVMTLTTFVKVKIIRGERLLNYICALNFNQKGNLLVSTSHDIVSIWDWAIRKKRYCFEGSRTYMIYGKWHAIWLPLDVENFIVTTDVSGTICLFDLEHNASKILIDYDGGKTVAVPETPYVVFSAGHSSRILSIDIRQSTPNELLVVREDQNRVRLTSIHCNPSNSNEFCVSGYSSYVRVYDRRSVSKPLYQLWSNKYNMVR</sequence>
<gene>
    <name evidence="3" type="ORF">ALC57_12068</name>
</gene>
<dbReference type="InterPro" id="IPR015943">
    <property type="entry name" value="WD40/YVTN_repeat-like_dom_sf"/>
</dbReference>
<evidence type="ECO:0000256" key="1">
    <source>
        <dbReference type="ARBA" id="ARBA00022574"/>
    </source>
</evidence>
<evidence type="ECO:0000256" key="2">
    <source>
        <dbReference type="ARBA" id="ARBA00022737"/>
    </source>
</evidence>
<dbReference type="SMART" id="SM00320">
    <property type="entry name" value="WD40"/>
    <property type="match status" value="3"/>
</dbReference>
<dbReference type="InterPro" id="IPR045151">
    <property type="entry name" value="DCAF8"/>
</dbReference>
<dbReference type="GO" id="GO:0005737">
    <property type="term" value="C:cytoplasm"/>
    <property type="evidence" value="ECO:0007669"/>
    <property type="project" value="TreeGrafter"/>
</dbReference>
<evidence type="ECO:0000313" key="3">
    <source>
        <dbReference type="EMBL" id="KYN15770.1"/>
    </source>
</evidence>